<evidence type="ECO:0000313" key="4">
    <source>
        <dbReference type="Proteomes" id="UP001374584"/>
    </source>
</evidence>
<proteinExistence type="predicted"/>
<name>A0AAN9MGT0_PHACN</name>
<protein>
    <submittedName>
        <fullName evidence="3">Uncharacterized protein</fullName>
    </submittedName>
</protein>
<reference evidence="3 4" key="1">
    <citation type="submission" date="2024-01" db="EMBL/GenBank/DDBJ databases">
        <title>The genomes of 5 underutilized Papilionoideae crops provide insights into root nodulation and disease resistanc.</title>
        <authorList>
            <person name="Jiang F."/>
        </authorList>
    </citation>
    <scope>NUCLEOTIDE SEQUENCE [LARGE SCALE GENOMIC DNA]</scope>
    <source>
        <strain evidence="3">JINMINGXINNONG_FW02</strain>
        <tissue evidence="3">Leaves</tissue>
    </source>
</reference>
<evidence type="ECO:0000256" key="2">
    <source>
        <dbReference type="SAM" id="MobiDB-lite"/>
    </source>
</evidence>
<feature type="region of interest" description="Disordered" evidence="2">
    <location>
        <begin position="143"/>
        <end position="179"/>
    </location>
</feature>
<organism evidence="3 4">
    <name type="scientific">Phaseolus coccineus</name>
    <name type="common">Scarlet runner bean</name>
    <name type="synonym">Phaseolus multiflorus</name>
    <dbReference type="NCBI Taxonomy" id="3886"/>
    <lineage>
        <taxon>Eukaryota</taxon>
        <taxon>Viridiplantae</taxon>
        <taxon>Streptophyta</taxon>
        <taxon>Embryophyta</taxon>
        <taxon>Tracheophyta</taxon>
        <taxon>Spermatophyta</taxon>
        <taxon>Magnoliopsida</taxon>
        <taxon>eudicotyledons</taxon>
        <taxon>Gunneridae</taxon>
        <taxon>Pentapetalae</taxon>
        <taxon>rosids</taxon>
        <taxon>fabids</taxon>
        <taxon>Fabales</taxon>
        <taxon>Fabaceae</taxon>
        <taxon>Papilionoideae</taxon>
        <taxon>50 kb inversion clade</taxon>
        <taxon>NPAAA clade</taxon>
        <taxon>indigoferoid/millettioid clade</taxon>
        <taxon>Phaseoleae</taxon>
        <taxon>Phaseolus</taxon>
    </lineage>
</organism>
<keyword evidence="1" id="KW-0175">Coiled coil</keyword>
<feature type="compositionally biased region" description="Low complexity" evidence="2">
    <location>
        <begin position="143"/>
        <end position="157"/>
    </location>
</feature>
<evidence type="ECO:0000256" key="1">
    <source>
        <dbReference type="SAM" id="Coils"/>
    </source>
</evidence>
<dbReference type="EMBL" id="JAYMYR010000007">
    <property type="protein sequence ID" value="KAK7354329.1"/>
    <property type="molecule type" value="Genomic_DNA"/>
</dbReference>
<dbReference type="AlphaFoldDB" id="A0AAN9MGT0"/>
<sequence length="179" mass="19499">MLDQDPRSVVLVQHGLQGRVRQAEDVSQLEHQLAEATEALKQSVAANNELSAKIAKEAAERELAQGEVAEVRRQLDAERSRAELKKLAKERGEKLAASVAEVAALQTAKEQVEADELMRQCFERAVRQAHVLYGRIMPSAEAATLTAQETEPAGTQEGEAEVQEGEAAAEEGECVEIQD</sequence>
<keyword evidence="4" id="KW-1185">Reference proteome</keyword>
<gene>
    <name evidence="3" type="ORF">VNO80_19789</name>
</gene>
<accession>A0AAN9MGT0</accession>
<dbReference type="Proteomes" id="UP001374584">
    <property type="component" value="Unassembled WGS sequence"/>
</dbReference>
<evidence type="ECO:0000313" key="3">
    <source>
        <dbReference type="EMBL" id="KAK7354329.1"/>
    </source>
</evidence>
<comment type="caution">
    <text evidence="3">The sequence shown here is derived from an EMBL/GenBank/DDBJ whole genome shotgun (WGS) entry which is preliminary data.</text>
</comment>
<feature type="coiled-coil region" evidence="1">
    <location>
        <begin position="19"/>
        <end position="81"/>
    </location>
</feature>
<feature type="compositionally biased region" description="Acidic residues" evidence="2">
    <location>
        <begin position="158"/>
        <end position="179"/>
    </location>
</feature>